<protein>
    <submittedName>
        <fullName evidence="1">Uncharacterized protein</fullName>
    </submittedName>
</protein>
<name>A0A9X2L3I1_9BACT</name>
<proteinExistence type="predicted"/>
<comment type="caution">
    <text evidence="1">The sequence shown here is derived from an EMBL/GenBank/DDBJ whole genome shotgun (WGS) entry which is preliminary data.</text>
</comment>
<dbReference type="Proteomes" id="UP001139125">
    <property type="component" value="Unassembled WGS sequence"/>
</dbReference>
<keyword evidence="2" id="KW-1185">Reference proteome</keyword>
<reference evidence="1" key="1">
    <citation type="submission" date="2022-06" db="EMBL/GenBank/DDBJ databases">
        <title>Gracilimonas sp. CAU 1638 isolated from sea sediment.</title>
        <authorList>
            <person name="Kim W."/>
        </authorList>
    </citation>
    <scope>NUCLEOTIDE SEQUENCE</scope>
    <source>
        <strain evidence="1">CAU 1638</strain>
    </source>
</reference>
<sequence>MLKLKDTGLEEFSFGDGPDDQFYILVNKKISPDGIDVDKLSKTDPRKFDQVLSDMGCVLMLNGVEVTELCMRGELDNENLHESMYELAKDEGIIQ</sequence>
<evidence type="ECO:0000313" key="1">
    <source>
        <dbReference type="EMBL" id="MCP9291183.1"/>
    </source>
</evidence>
<accession>A0A9X2L3I1</accession>
<dbReference type="AlphaFoldDB" id="A0A9X2L3I1"/>
<dbReference type="RefSeq" id="WP_255133898.1">
    <property type="nucleotide sequence ID" value="NZ_JANDBC010000001.1"/>
</dbReference>
<evidence type="ECO:0000313" key="2">
    <source>
        <dbReference type="Proteomes" id="UP001139125"/>
    </source>
</evidence>
<dbReference type="EMBL" id="JANDBC010000001">
    <property type="protein sequence ID" value="MCP9291183.1"/>
    <property type="molecule type" value="Genomic_DNA"/>
</dbReference>
<organism evidence="1 2">
    <name type="scientific">Gracilimonas sediminicola</name>
    <dbReference type="NCBI Taxonomy" id="2952158"/>
    <lineage>
        <taxon>Bacteria</taxon>
        <taxon>Pseudomonadati</taxon>
        <taxon>Balneolota</taxon>
        <taxon>Balneolia</taxon>
        <taxon>Balneolales</taxon>
        <taxon>Balneolaceae</taxon>
        <taxon>Gracilimonas</taxon>
    </lineage>
</organism>
<gene>
    <name evidence="1" type="ORF">NM125_06270</name>
</gene>